<evidence type="ECO:0008006" key="4">
    <source>
        <dbReference type="Google" id="ProtNLM"/>
    </source>
</evidence>
<keyword evidence="1" id="KW-0812">Transmembrane</keyword>
<gene>
    <name evidence="2" type="ORF">NT02SARS_1088</name>
</gene>
<keyword evidence="1" id="KW-0472">Membrane</keyword>
<proteinExistence type="predicted"/>
<dbReference type="Proteomes" id="UP000010116">
    <property type="component" value="Unassembled WGS sequence"/>
</dbReference>
<dbReference type="EMBL" id="JH611190">
    <property type="protein sequence ID" value="EJP72507.1"/>
    <property type="molecule type" value="Genomic_DNA"/>
</dbReference>
<dbReference type="Pfam" id="PF04400">
    <property type="entry name" value="NqrM"/>
    <property type="match status" value="1"/>
</dbReference>
<protein>
    <recommendedName>
        <fullName evidence="4">ApbE family protein</fullName>
    </recommendedName>
</protein>
<accession>J4V1Q0</accession>
<sequence length="61" mass="6478">MIDLYLGFLIIAISFAGIAIGYIVKKEPIKGTCGGLANLEEGSPCQICGRTDPTDCTQDQN</sequence>
<dbReference type="InterPro" id="IPR007495">
    <property type="entry name" value="NqrM"/>
</dbReference>
<evidence type="ECO:0000256" key="1">
    <source>
        <dbReference type="SAM" id="Phobius"/>
    </source>
</evidence>
<dbReference type="HOGENOM" id="CLU_191465_1_0_6"/>
<evidence type="ECO:0000313" key="3">
    <source>
        <dbReference type="Proteomes" id="UP000010116"/>
    </source>
</evidence>
<keyword evidence="1" id="KW-1133">Transmembrane helix</keyword>
<dbReference type="AlphaFoldDB" id="J4V1Q0"/>
<feature type="transmembrane region" description="Helical" evidence="1">
    <location>
        <begin position="6"/>
        <end position="24"/>
    </location>
</feature>
<name>J4V1Q0_9GAMM</name>
<reference evidence="2 3" key="1">
    <citation type="journal article" date="2012" name="ISME J.">
        <title>Genomic insights to SAR86, an abundant and uncultivated marine bacterial lineage.</title>
        <authorList>
            <person name="Dupont C.L."/>
            <person name="Rusch D.B."/>
            <person name="Yooseph S."/>
            <person name="Lombardo M.J."/>
            <person name="Richter R.A."/>
            <person name="Valas R."/>
            <person name="Novotny M."/>
            <person name="Yee-Greenbaum J."/>
            <person name="Selengut J.D."/>
            <person name="Haft D.H."/>
            <person name="Halpern A.L."/>
            <person name="Lasken R.S."/>
            <person name="Nealson K."/>
            <person name="Friedman R."/>
            <person name="Venter J.C."/>
        </authorList>
    </citation>
    <scope>NUCLEOTIDE SEQUENCE [LARGE SCALE GENOMIC DNA]</scope>
</reference>
<evidence type="ECO:0000313" key="2">
    <source>
        <dbReference type="EMBL" id="EJP72507.1"/>
    </source>
</evidence>
<organism evidence="2 3">
    <name type="scientific">SAR86 cluster bacterium SAR86B</name>
    <dbReference type="NCBI Taxonomy" id="1123867"/>
    <lineage>
        <taxon>Bacteria</taxon>
        <taxon>Pseudomonadati</taxon>
        <taxon>Pseudomonadota</taxon>
        <taxon>Gammaproteobacteria</taxon>
        <taxon>SAR86 cluster</taxon>
    </lineage>
</organism>